<dbReference type="PANTHER" id="PTHR11328">
    <property type="entry name" value="MAJOR FACILITATOR SUPERFAMILY DOMAIN-CONTAINING PROTEIN"/>
    <property type="match status" value="1"/>
</dbReference>
<dbReference type="InterPro" id="IPR036259">
    <property type="entry name" value="MFS_trans_sf"/>
</dbReference>
<name>A0A1X7AKG8_9GAMM</name>
<evidence type="ECO:0000256" key="2">
    <source>
        <dbReference type="SAM" id="Phobius"/>
    </source>
</evidence>
<dbReference type="EMBL" id="FWPT01000005">
    <property type="protein sequence ID" value="SMA47333.1"/>
    <property type="molecule type" value="Genomic_DNA"/>
</dbReference>
<dbReference type="SUPFAM" id="SSF103473">
    <property type="entry name" value="MFS general substrate transporter"/>
    <property type="match status" value="1"/>
</dbReference>
<dbReference type="RefSeq" id="WP_087110117.1">
    <property type="nucleotide sequence ID" value="NZ_CBCSCN010000003.1"/>
</dbReference>
<feature type="transmembrane region" description="Helical" evidence="2">
    <location>
        <begin position="391"/>
        <end position="413"/>
    </location>
</feature>
<feature type="transmembrane region" description="Helical" evidence="2">
    <location>
        <begin position="128"/>
        <end position="152"/>
    </location>
</feature>
<dbReference type="AlphaFoldDB" id="A0A1X7AKG8"/>
<keyword evidence="2" id="KW-0812">Transmembrane</keyword>
<protein>
    <submittedName>
        <fullName evidence="3">Inner membrane symporter YicJ</fullName>
    </submittedName>
</protein>
<feature type="transmembrane region" description="Helical" evidence="2">
    <location>
        <begin position="264"/>
        <end position="285"/>
    </location>
</feature>
<gene>
    <name evidence="3" type="primary">yicJ</name>
    <name evidence="3" type="ORF">EHSB41UT_02372</name>
</gene>
<evidence type="ECO:0000313" key="3">
    <source>
        <dbReference type="EMBL" id="SMA47333.1"/>
    </source>
</evidence>
<feature type="transmembrane region" description="Helical" evidence="2">
    <location>
        <begin position="56"/>
        <end position="75"/>
    </location>
</feature>
<dbReference type="Pfam" id="PF13347">
    <property type="entry name" value="MFS_2"/>
    <property type="match status" value="1"/>
</dbReference>
<dbReference type="GO" id="GO:0015293">
    <property type="term" value="F:symporter activity"/>
    <property type="evidence" value="ECO:0007669"/>
    <property type="project" value="InterPro"/>
</dbReference>
<feature type="transmembrane region" description="Helical" evidence="2">
    <location>
        <begin position="322"/>
        <end position="343"/>
    </location>
</feature>
<dbReference type="OrthoDB" id="6192597at2"/>
<dbReference type="PANTHER" id="PTHR11328:SF24">
    <property type="entry name" value="MAJOR FACILITATOR SUPERFAMILY (MFS) PROFILE DOMAIN-CONTAINING PROTEIN"/>
    <property type="match status" value="1"/>
</dbReference>
<feature type="transmembrane region" description="Helical" evidence="2">
    <location>
        <begin position="291"/>
        <end position="310"/>
    </location>
</feature>
<feature type="transmembrane region" description="Helical" evidence="2">
    <location>
        <begin position="96"/>
        <end position="116"/>
    </location>
</feature>
<reference evidence="3 4" key="1">
    <citation type="submission" date="2017-03" db="EMBL/GenBank/DDBJ databases">
        <authorList>
            <person name="Afonso C.L."/>
            <person name="Miller P.J."/>
            <person name="Scott M.A."/>
            <person name="Spackman E."/>
            <person name="Goraichik I."/>
            <person name="Dimitrov K.M."/>
            <person name="Suarez D.L."/>
            <person name="Swayne D.E."/>
        </authorList>
    </citation>
    <scope>NUCLEOTIDE SEQUENCE [LARGE SCALE GENOMIC DNA]</scope>
    <source>
        <strain evidence="3">SB41UT1</strain>
    </source>
</reference>
<evidence type="ECO:0000313" key="4">
    <source>
        <dbReference type="Proteomes" id="UP000196573"/>
    </source>
</evidence>
<dbReference type="Gene3D" id="1.20.1250.20">
    <property type="entry name" value="MFS general substrate transporter like domains"/>
    <property type="match status" value="1"/>
</dbReference>
<dbReference type="GO" id="GO:0005886">
    <property type="term" value="C:plasma membrane"/>
    <property type="evidence" value="ECO:0007669"/>
    <property type="project" value="TreeGrafter"/>
</dbReference>
<keyword evidence="4" id="KW-1185">Reference proteome</keyword>
<keyword evidence="2" id="KW-0472">Membrane</keyword>
<proteinExistence type="inferred from homology"/>
<feature type="transmembrane region" description="Helical" evidence="2">
    <location>
        <begin position="425"/>
        <end position="444"/>
    </location>
</feature>
<sequence length="480" mass="52896">MTTPHSDRRLSLREKIYYSAGNFGNGISSGILMFWLVYFFFPPADMGIPYHIPQGSLWLGLTVIGAILAANRLVDAMTDSWIANVCNRSRNPKGKYLPMMRLAAPGNMLFTCAIFFLPNPGQISTLNIIWITCAIGLQALCLTMYMVPYYALQIKIAPDVDDKLDLNTIMGAFWFAGLVLGSFSSVFWDLLIPAFNLDKVTAMQLVFAGLVLLGVLALWIPTFLLKESEYEDVEPEATVQPKFMETARIILNDQIYMRFLQIIALYYLATFMFESGMTYFLTVLAQMPETSIGLITSITGVLSIACYPIVNKLGKKKGKKPLIGMGFLMFGLSLFIVSIMGLFNIPSIVLVVILVLVSPMPQAIMGILPGAITADIAAYAKAHTGQDNSSFYIAGNMFVAKLAGTFSMLIFTSLLLLGKDVGNDLGIRLTAVVAMVICFIAYLLSRTYNEKEVLTYTQPQNIKTKAVLYPASQASEPEVS</sequence>
<feature type="transmembrane region" description="Helical" evidence="2">
    <location>
        <begin position="200"/>
        <end position="220"/>
    </location>
</feature>
<accession>A0A1X7AKG8</accession>
<evidence type="ECO:0000256" key="1">
    <source>
        <dbReference type="ARBA" id="ARBA00009617"/>
    </source>
</evidence>
<dbReference type="GO" id="GO:0008643">
    <property type="term" value="P:carbohydrate transport"/>
    <property type="evidence" value="ECO:0007669"/>
    <property type="project" value="InterPro"/>
</dbReference>
<keyword evidence="2" id="KW-1133">Transmembrane helix</keyword>
<dbReference type="InterPro" id="IPR039672">
    <property type="entry name" value="MFS_2"/>
</dbReference>
<comment type="similarity">
    <text evidence="1">Belongs to the sodium:galactoside symporter (TC 2.A.2) family.</text>
</comment>
<feature type="transmembrane region" description="Helical" evidence="2">
    <location>
        <begin position="164"/>
        <end position="188"/>
    </location>
</feature>
<feature type="transmembrane region" description="Helical" evidence="2">
    <location>
        <begin position="20"/>
        <end position="41"/>
    </location>
</feature>
<feature type="transmembrane region" description="Helical" evidence="2">
    <location>
        <begin position="349"/>
        <end position="379"/>
    </location>
</feature>
<dbReference type="Proteomes" id="UP000196573">
    <property type="component" value="Unassembled WGS sequence"/>
</dbReference>
<organism evidence="3 4">
    <name type="scientific">Parendozoicomonas haliclonae</name>
    <dbReference type="NCBI Taxonomy" id="1960125"/>
    <lineage>
        <taxon>Bacteria</taxon>
        <taxon>Pseudomonadati</taxon>
        <taxon>Pseudomonadota</taxon>
        <taxon>Gammaproteobacteria</taxon>
        <taxon>Oceanospirillales</taxon>
        <taxon>Endozoicomonadaceae</taxon>
        <taxon>Parendozoicomonas</taxon>
    </lineage>
</organism>